<dbReference type="Gene3D" id="4.10.520.10">
    <property type="entry name" value="IHF-like DNA-binding proteins"/>
    <property type="match status" value="1"/>
</dbReference>
<dbReference type="PANTHER" id="PTHR33175">
    <property type="entry name" value="DNA-BINDING PROTEIN HU"/>
    <property type="match status" value="1"/>
</dbReference>
<keyword evidence="3 5" id="KW-0238">DNA-binding</keyword>
<dbReference type="InterPro" id="IPR000119">
    <property type="entry name" value="Hist_DNA-bd"/>
</dbReference>
<dbReference type="Proteomes" id="UP000054683">
    <property type="component" value="Unassembled WGS sequence"/>
</dbReference>
<dbReference type="RefSeq" id="WP_062085410.1">
    <property type="nucleotide sequence ID" value="NZ_FCOK02000015.1"/>
</dbReference>
<evidence type="ECO:0000313" key="5">
    <source>
        <dbReference type="EMBL" id="SAL32210.1"/>
    </source>
</evidence>
<accession>A0A158GLB3</accession>
<dbReference type="SMART" id="SM00411">
    <property type="entry name" value="BHL"/>
    <property type="match status" value="1"/>
</dbReference>
<dbReference type="InterPro" id="IPR010992">
    <property type="entry name" value="IHF-like_DNA-bd_dom_sf"/>
</dbReference>
<proteinExistence type="inferred from homology"/>
<dbReference type="PANTHER" id="PTHR33175:SF3">
    <property type="entry name" value="DNA-BINDING PROTEIN HU-BETA"/>
    <property type="match status" value="1"/>
</dbReference>
<name>A0A158GLB3_9BURK</name>
<dbReference type="AlphaFoldDB" id="A0A158GLB3"/>
<dbReference type="PRINTS" id="PR01727">
    <property type="entry name" value="DNABINDINGHU"/>
</dbReference>
<dbReference type="PROSITE" id="PS00045">
    <property type="entry name" value="HISTONE_LIKE"/>
    <property type="match status" value="1"/>
</dbReference>
<organism evidence="5 6">
    <name type="scientific">Caballeronia udeis</name>
    <dbReference type="NCBI Taxonomy" id="1232866"/>
    <lineage>
        <taxon>Bacteria</taxon>
        <taxon>Pseudomonadati</taxon>
        <taxon>Pseudomonadota</taxon>
        <taxon>Betaproteobacteria</taxon>
        <taxon>Burkholderiales</taxon>
        <taxon>Burkholderiaceae</taxon>
        <taxon>Caballeronia</taxon>
    </lineage>
</organism>
<dbReference type="Pfam" id="PF00216">
    <property type="entry name" value="Bac_DNA_binding"/>
    <property type="match status" value="1"/>
</dbReference>
<protein>
    <submittedName>
        <fullName evidence="5">DNA-binding protein HU-alpha</fullName>
    </submittedName>
</protein>
<sequence length="95" mass="9783">MNKSKLIDAIATQTDASKAQTGEILDATIEAITKAVADGETVQLIGFGSFSSGNRAARTGRNPTTGAEIKIPAARTVKFAAGKAFKDAVNGAKKM</sequence>
<evidence type="ECO:0000256" key="4">
    <source>
        <dbReference type="RuleBase" id="RU003939"/>
    </source>
</evidence>
<keyword evidence="2" id="KW-0226">DNA condensation</keyword>
<dbReference type="GO" id="GO:0030527">
    <property type="term" value="F:structural constituent of chromatin"/>
    <property type="evidence" value="ECO:0007669"/>
    <property type="project" value="InterPro"/>
</dbReference>
<dbReference type="CDD" id="cd13831">
    <property type="entry name" value="HU"/>
    <property type="match status" value="1"/>
</dbReference>
<comment type="similarity">
    <text evidence="1 4">Belongs to the bacterial histone-like protein family.</text>
</comment>
<gene>
    <name evidence="5" type="ORF">AWB69_02780</name>
</gene>
<dbReference type="GO" id="GO:0005829">
    <property type="term" value="C:cytosol"/>
    <property type="evidence" value="ECO:0007669"/>
    <property type="project" value="TreeGrafter"/>
</dbReference>
<dbReference type="OrthoDB" id="9799835at2"/>
<dbReference type="EMBL" id="FCOK02000015">
    <property type="protein sequence ID" value="SAL32210.1"/>
    <property type="molecule type" value="Genomic_DNA"/>
</dbReference>
<dbReference type="GO" id="GO:0030261">
    <property type="term" value="P:chromosome condensation"/>
    <property type="evidence" value="ECO:0007669"/>
    <property type="project" value="UniProtKB-KW"/>
</dbReference>
<evidence type="ECO:0000256" key="1">
    <source>
        <dbReference type="ARBA" id="ARBA00010529"/>
    </source>
</evidence>
<evidence type="ECO:0000256" key="2">
    <source>
        <dbReference type="ARBA" id="ARBA00023067"/>
    </source>
</evidence>
<evidence type="ECO:0000313" key="6">
    <source>
        <dbReference type="Proteomes" id="UP000054683"/>
    </source>
</evidence>
<evidence type="ECO:0000256" key="3">
    <source>
        <dbReference type="ARBA" id="ARBA00023125"/>
    </source>
</evidence>
<reference evidence="5 6" key="1">
    <citation type="submission" date="2016-01" db="EMBL/GenBank/DDBJ databases">
        <authorList>
            <person name="Oliw E.H."/>
        </authorList>
    </citation>
    <scope>NUCLEOTIDE SEQUENCE [LARGE SCALE GENOMIC DNA]</scope>
    <source>
        <strain evidence="5">LMG 27134</strain>
    </source>
</reference>
<dbReference type="SUPFAM" id="SSF47729">
    <property type="entry name" value="IHF-like DNA-binding proteins"/>
    <property type="match status" value="1"/>
</dbReference>
<dbReference type="GO" id="GO:0003677">
    <property type="term" value="F:DNA binding"/>
    <property type="evidence" value="ECO:0007669"/>
    <property type="project" value="UniProtKB-KW"/>
</dbReference>
<dbReference type="InterPro" id="IPR020816">
    <property type="entry name" value="Histone-like_DNA-bd_CS"/>
</dbReference>